<accession>A0A833RU18</accession>
<reference evidence="1" key="1">
    <citation type="submission" date="2019-11" db="EMBL/GenBank/DDBJ databases">
        <title>The nuclear and mitochondrial genomes of Frieseomelitta varia - a highly eusocial stingless bee (Meliponini) with a permanently sterile worker caste.</title>
        <authorList>
            <person name="Freitas F.C.P."/>
            <person name="Lourenco A.P."/>
            <person name="Nunes F.M.F."/>
            <person name="Paschoal A.R."/>
            <person name="Abreu F.C.P."/>
            <person name="Barbin F.O."/>
            <person name="Bataglia L."/>
            <person name="Cardoso-Junior C.A.M."/>
            <person name="Cervoni M.S."/>
            <person name="Silva S.R."/>
            <person name="Dalarmi F."/>
            <person name="Del Lama M.A."/>
            <person name="Depintor T.S."/>
            <person name="Ferreira K.M."/>
            <person name="Goria P.S."/>
            <person name="Jaskot M.C."/>
            <person name="Lago D.C."/>
            <person name="Luna-Lucena D."/>
            <person name="Moda L.M."/>
            <person name="Nascimento L."/>
            <person name="Pedrino M."/>
            <person name="Rabico F.O."/>
            <person name="Sanches F.C."/>
            <person name="Santos D.E."/>
            <person name="Santos C.G."/>
            <person name="Vieira J."/>
            <person name="Lopes T.F."/>
            <person name="Barchuk A.R."/>
            <person name="Hartfelder K."/>
            <person name="Simoes Z.L.P."/>
            <person name="Bitondi M.M.G."/>
            <person name="Pinheiro D.G."/>
        </authorList>
    </citation>
    <scope>NUCLEOTIDE SEQUENCE</scope>
    <source>
        <strain evidence="1">USP_RPSP 00005682</strain>
        <tissue evidence="1">Whole individual</tissue>
    </source>
</reference>
<keyword evidence="2" id="KW-1185">Reference proteome</keyword>
<evidence type="ECO:0000313" key="2">
    <source>
        <dbReference type="Proteomes" id="UP000655588"/>
    </source>
</evidence>
<dbReference type="AlphaFoldDB" id="A0A833RU18"/>
<gene>
    <name evidence="1" type="ORF">E2986_13401</name>
</gene>
<comment type="caution">
    <text evidence="1">The sequence shown here is derived from an EMBL/GenBank/DDBJ whole genome shotgun (WGS) entry which is preliminary data.</text>
</comment>
<name>A0A833RU18_9HYME</name>
<dbReference type="EMBL" id="WNWW01000601">
    <property type="protein sequence ID" value="KAF3423016.1"/>
    <property type="molecule type" value="Genomic_DNA"/>
</dbReference>
<evidence type="ECO:0000313" key="1">
    <source>
        <dbReference type="EMBL" id="KAF3423016.1"/>
    </source>
</evidence>
<sequence length="86" mass="9904">MDPAFSSAVWKSIHTTINKIKDWYSVINIEKLLLPKLYCVLQNGRQYCAKSTNHYETPAVTMSFVECLGYIFLNINNQNALLRKSC</sequence>
<proteinExistence type="predicted"/>
<protein>
    <submittedName>
        <fullName evidence="1">Uncharacterized protein</fullName>
    </submittedName>
</protein>
<organism evidence="1 2">
    <name type="scientific">Frieseomelitta varia</name>
    <dbReference type="NCBI Taxonomy" id="561572"/>
    <lineage>
        <taxon>Eukaryota</taxon>
        <taxon>Metazoa</taxon>
        <taxon>Ecdysozoa</taxon>
        <taxon>Arthropoda</taxon>
        <taxon>Hexapoda</taxon>
        <taxon>Insecta</taxon>
        <taxon>Pterygota</taxon>
        <taxon>Neoptera</taxon>
        <taxon>Endopterygota</taxon>
        <taxon>Hymenoptera</taxon>
        <taxon>Apocrita</taxon>
        <taxon>Aculeata</taxon>
        <taxon>Apoidea</taxon>
        <taxon>Anthophila</taxon>
        <taxon>Apidae</taxon>
        <taxon>Frieseomelitta</taxon>
    </lineage>
</organism>
<dbReference type="Proteomes" id="UP000655588">
    <property type="component" value="Unassembled WGS sequence"/>
</dbReference>